<dbReference type="AlphaFoldDB" id="A0A6J6EVB3"/>
<sequence length="112" mass="12336">MQPTVSVNRFSGGFRIIEIAEHDVVATADDFTGFATRKFVVVLVDDANFSIGNCTPRRKRNGFGIVFRTTHRDGAGCFGQTVGSDDVFKCELVTHALDHRDRNCRSSGHSNT</sequence>
<evidence type="ECO:0000313" key="1">
    <source>
        <dbReference type="EMBL" id="CAB4579917.1"/>
    </source>
</evidence>
<protein>
    <submittedName>
        <fullName evidence="1">Unannotated protein</fullName>
    </submittedName>
</protein>
<accession>A0A6J6EVB3</accession>
<proteinExistence type="predicted"/>
<dbReference type="EMBL" id="CAEZTR010000062">
    <property type="protein sequence ID" value="CAB4579917.1"/>
    <property type="molecule type" value="Genomic_DNA"/>
</dbReference>
<gene>
    <name evidence="1" type="ORF">UFOPK1711_01100</name>
</gene>
<reference evidence="1" key="1">
    <citation type="submission" date="2020-05" db="EMBL/GenBank/DDBJ databases">
        <authorList>
            <person name="Chiriac C."/>
            <person name="Salcher M."/>
            <person name="Ghai R."/>
            <person name="Kavagutti S V."/>
        </authorList>
    </citation>
    <scope>NUCLEOTIDE SEQUENCE</scope>
</reference>
<name>A0A6J6EVB3_9ZZZZ</name>
<organism evidence="1">
    <name type="scientific">freshwater metagenome</name>
    <dbReference type="NCBI Taxonomy" id="449393"/>
    <lineage>
        <taxon>unclassified sequences</taxon>
        <taxon>metagenomes</taxon>
        <taxon>ecological metagenomes</taxon>
    </lineage>
</organism>